<evidence type="ECO:0000256" key="2">
    <source>
        <dbReference type="ARBA" id="ARBA00004496"/>
    </source>
</evidence>
<dbReference type="InterPro" id="IPR013783">
    <property type="entry name" value="Ig-like_fold"/>
</dbReference>
<evidence type="ECO:0000313" key="8">
    <source>
        <dbReference type="EMBL" id="RGY19343.1"/>
    </source>
</evidence>
<dbReference type="Gene3D" id="2.60.40.10">
    <property type="entry name" value="Immunoglobulins"/>
    <property type="match status" value="1"/>
</dbReference>
<organism evidence="8 9">
    <name type="scientific">Bacteroides caccae</name>
    <dbReference type="NCBI Taxonomy" id="47678"/>
    <lineage>
        <taxon>Bacteria</taxon>
        <taxon>Pseudomonadati</taxon>
        <taxon>Bacteroidota</taxon>
        <taxon>Bacteroidia</taxon>
        <taxon>Bacteroidales</taxon>
        <taxon>Bacteroidaceae</taxon>
        <taxon>Bacteroides</taxon>
    </lineage>
</organism>
<comment type="caution">
    <text evidence="8">The sequence shown here is derived from an EMBL/GenBank/DDBJ whole genome shotgun (WGS) entry which is preliminary data.</text>
</comment>
<keyword evidence="4" id="KW-0969">Cilium</keyword>
<dbReference type="InterPro" id="IPR053879">
    <property type="entry name" value="HYDIN_VesB_CFA65-like_Ig"/>
</dbReference>
<evidence type="ECO:0000256" key="3">
    <source>
        <dbReference type="ARBA" id="ARBA00022490"/>
    </source>
</evidence>
<accession>A0A413IQ94</accession>
<evidence type="ECO:0000256" key="4">
    <source>
        <dbReference type="ARBA" id="ARBA00023069"/>
    </source>
</evidence>
<reference evidence="8 9" key="1">
    <citation type="submission" date="2018-08" db="EMBL/GenBank/DDBJ databases">
        <title>A genome reference for cultivated species of the human gut microbiota.</title>
        <authorList>
            <person name="Zou Y."/>
            <person name="Xue W."/>
            <person name="Luo G."/>
        </authorList>
    </citation>
    <scope>NUCLEOTIDE SEQUENCE [LARGE SCALE GENOMIC DNA]</scope>
    <source>
        <strain evidence="8 9">OF02-6LB</strain>
    </source>
</reference>
<dbReference type="Proteomes" id="UP000427825">
    <property type="component" value="Unassembled WGS sequence"/>
</dbReference>
<proteinExistence type="predicted"/>
<evidence type="ECO:0000256" key="1">
    <source>
        <dbReference type="ARBA" id="ARBA00004138"/>
    </source>
</evidence>
<feature type="domain" description="HYDIN/VesB/CFA65-like Ig-like" evidence="6">
    <location>
        <begin position="232"/>
        <end position="323"/>
    </location>
</feature>
<evidence type="ECO:0000259" key="6">
    <source>
        <dbReference type="Pfam" id="PF22544"/>
    </source>
</evidence>
<dbReference type="Pfam" id="PF22544">
    <property type="entry name" value="HYDIN_VesB_CFA65-like_Ig"/>
    <property type="match status" value="1"/>
</dbReference>
<comment type="subcellular location">
    <subcellularLocation>
        <location evidence="1">Cell projection</location>
        <location evidence="1">Cilium</location>
    </subcellularLocation>
    <subcellularLocation>
        <location evidence="2">Cytoplasm</location>
    </subcellularLocation>
</comment>
<dbReference type="EMBL" id="VVYJ01000001">
    <property type="protein sequence ID" value="KAA5481630.1"/>
    <property type="molecule type" value="Genomic_DNA"/>
</dbReference>
<reference evidence="7 10" key="2">
    <citation type="journal article" date="2019" name="Nat. Med.">
        <title>A library of human gut bacterial isolates paired with longitudinal multiomics data enables mechanistic microbiome research.</title>
        <authorList>
            <person name="Poyet M."/>
            <person name="Groussin M."/>
            <person name="Gibbons S.M."/>
            <person name="Avila-Pacheco J."/>
            <person name="Jiang X."/>
            <person name="Kearney S.M."/>
            <person name="Perrotta A.R."/>
            <person name="Berdy B."/>
            <person name="Zhao S."/>
            <person name="Lieberman T.D."/>
            <person name="Swanson P.K."/>
            <person name="Smith M."/>
            <person name="Roesemann S."/>
            <person name="Alexander J.E."/>
            <person name="Rich S.A."/>
            <person name="Livny J."/>
            <person name="Vlamakis H."/>
            <person name="Clish C."/>
            <person name="Bullock K."/>
            <person name="Deik A."/>
            <person name="Scott J."/>
            <person name="Pierce K.A."/>
            <person name="Xavier R.J."/>
            <person name="Alm E.J."/>
        </authorList>
    </citation>
    <scope>NUCLEOTIDE SEQUENCE [LARGE SCALE GENOMIC DNA]</scope>
    <source>
        <strain evidence="7 10">BIOML-A25</strain>
    </source>
</reference>
<name>A0A413IQ94_9BACE</name>
<dbReference type="AlphaFoldDB" id="A0A413IQ94"/>
<evidence type="ECO:0000313" key="9">
    <source>
        <dbReference type="Proteomes" id="UP000284431"/>
    </source>
</evidence>
<protein>
    <submittedName>
        <fullName evidence="8">DUF1573 domain-containing protein</fullName>
    </submittedName>
</protein>
<keyword evidence="5" id="KW-0966">Cell projection</keyword>
<dbReference type="Proteomes" id="UP000284431">
    <property type="component" value="Unassembled WGS sequence"/>
</dbReference>
<gene>
    <name evidence="8" type="ORF">DXA49_22945</name>
    <name evidence="7" type="ORF">F2Y39_02110</name>
</gene>
<evidence type="ECO:0000313" key="7">
    <source>
        <dbReference type="EMBL" id="KAA5481630.1"/>
    </source>
</evidence>
<evidence type="ECO:0000256" key="5">
    <source>
        <dbReference type="ARBA" id="ARBA00023273"/>
    </source>
</evidence>
<keyword evidence="3" id="KW-0963">Cytoplasm</keyword>
<evidence type="ECO:0000313" key="10">
    <source>
        <dbReference type="Proteomes" id="UP000427825"/>
    </source>
</evidence>
<dbReference type="EMBL" id="QSCS01000084">
    <property type="protein sequence ID" value="RGY19343.1"/>
    <property type="molecule type" value="Genomic_DNA"/>
</dbReference>
<sequence>MLLFNCNEHIYKIYSNQSFEDICSIAYKNEKAFCIVLVDSTQELSRRYCLNLKNKGFVDTSKAIYNIADVNISSNAWYMKWLCPLSLPLTCVFSDTGTLIDLIPGATKETFLYTTEAISDMKITNYHYPNRFKIPKYNVIHLLNQVLKCKMDLNQGIYIPTALNNSIDSLVYPYSVYLGMVGELMDNDTIETKTLANLMMKLENPYYLELFKNEFITAKKVLNPNFKIDDEPNIRVNSEVVSLSDCAVSEDNVFVISIYNDGKYPLKVSRIFTSCSCLNLLDHTDEFVVSPNDSAMVSFNFKSEESGEVIRDVFITSNAINKPILYVKILASIY</sequence>